<evidence type="ECO:0000313" key="2">
    <source>
        <dbReference type="EnsemblMetazoa" id="XP_031780498"/>
    </source>
</evidence>
<dbReference type="EnsemblMetazoa" id="XM_031924638">
    <property type="protein sequence ID" value="XP_031780498"/>
    <property type="gene ID" value="LOC100677797"/>
</dbReference>
<dbReference type="SMR" id="A0A7M7Q2E9"/>
<dbReference type="KEGG" id="nvi:100677797"/>
<dbReference type="Gene3D" id="1.10.1410.40">
    <property type="match status" value="1"/>
</dbReference>
<dbReference type="InterPro" id="IPR046906">
    <property type="entry name" value="Mab-21_HhH/H2TH-like"/>
</dbReference>
<dbReference type="Proteomes" id="UP000002358">
    <property type="component" value="Chromosome 1"/>
</dbReference>
<dbReference type="RefSeq" id="XP_031780498.1">
    <property type="nucleotide sequence ID" value="XM_031924638.2"/>
</dbReference>
<accession>A0A7M7Q2E9</accession>
<protein>
    <recommendedName>
        <fullName evidence="1">Mab-21-like HhH/H2TH-like domain-containing protein</fullName>
    </recommendedName>
</protein>
<dbReference type="Pfam" id="PF20266">
    <property type="entry name" value="Mab-21_C"/>
    <property type="match status" value="1"/>
</dbReference>
<keyword evidence="3" id="KW-1185">Reference proteome</keyword>
<proteinExistence type="predicted"/>
<evidence type="ECO:0000259" key="1">
    <source>
        <dbReference type="Pfam" id="PF20266"/>
    </source>
</evidence>
<name>A0A7M7Q2E9_NASVI</name>
<reference evidence="2" key="1">
    <citation type="submission" date="2021-01" db="UniProtKB">
        <authorList>
            <consortium name="EnsemblMetazoa"/>
        </authorList>
    </citation>
    <scope>IDENTIFICATION</scope>
</reference>
<organism evidence="2 3">
    <name type="scientific">Nasonia vitripennis</name>
    <name type="common">Parasitic wasp</name>
    <dbReference type="NCBI Taxonomy" id="7425"/>
    <lineage>
        <taxon>Eukaryota</taxon>
        <taxon>Metazoa</taxon>
        <taxon>Ecdysozoa</taxon>
        <taxon>Arthropoda</taxon>
        <taxon>Hexapoda</taxon>
        <taxon>Insecta</taxon>
        <taxon>Pterygota</taxon>
        <taxon>Neoptera</taxon>
        <taxon>Endopterygota</taxon>
        <taxon>Hymenoptera</taxon>
        <taxon>Apocrita</taxon>
        <taxon>Proctotrupomorpha</taxon>
        <taxon>Chalcidoidea</taxon>
        <taxon>Pteromalidae</taxon>
        <taxon>Pteromalinae</taxon>
        <taxon>Nasonia</taxon>
    </lineage>
</organism>
<evidence type="ECO:0000313" key="3">
    <source>
        <dbReference type="Proteomes" id="UP000002358"/>
    </source>
</evidence>
<dbReference type="GeneID" id="100677797"/>
<sequence>MLEKLREAISLKKLPYFWHEKYNLFSNMTDKMTENYANRLKSILNLIQKNIYINRFIIAEQMLSDSEVSALQTIVLSGIDQMKEGNAENVADLTTCIEDLDISGSQKADISEVESIDVMNSAETPNAEFDTVDSPNQDIGNTTAEPTTIKSRIEFLCEELTALSNLKNEIFEEEKEKLRKSCMSLYITLSTRKQKN</sequence>
<feature type="domain" description="Mab-21-like HhH/H2TH-like" evidence="1">
    <location>
        <begin position="1"/>
        <end position="41"/>
    </location>
</feature>
<dbReference type="AlphaFoldDB" id="A0A7M7Q2E9"/>